<accession>A0A5N7D0B2</accession>
<organism evidence="2 3">
    <name type="scientific">Aspergillus pseudonomiae</name>
    <dbReference type="NCBI Taxonomy" id="1506151"/>
    <lineage>
        <taxon>Eukaryota</taxon>
        <taxon>Fungi</taxon>
        <taxon>Dikarya</taxon>
        <taxon>Ascomycota</taxon>
        <taxon>Pezizomycotina</taxon>
        <taxon>Eurotiomycetes</taxon>
        <taxon>Eurotiomycetidae</taxon>
        <taxon>Eurotiales</taxon>
        <taxon>Aspergillaceae</taxon>
        <taxon>Aspergillus</taxon>
        <taxon>Aspergillus subgen. Circumdati</taxon>
    </lineage>
</organism>
<reference evidence="2 3" key="1">
    <citation type="submission" date="2019-04" db="EMBL/GenBank/DDBJ databases">
        <authorList>
            <consortium name="DOE Joint Genome Institute"/>
            <person name="Mondo S."/>
            <person name="Kjaerbolling I."/>
            <person name="Vesth T."/>
            <person name="Frisvad J.C."/>
            <person name="Nybo J.L."/>
            <person name="Theobald S."/>
            <person name="Kildgaard S."/>
            <person name="Isbrandt T."/>
            <person name="Kuo A."/>
            <person name="Sato A."/>
            <person name="Lyhne E.K."/>
            <person name="Kogle M.E."/>
            <person name="Wiebenga A."/>
            <person name="Kun R.S."/>
            <person name="Lubbers R.J."/>
            <person name="Makela M.R."/>
            <person name="Barry K."/>
            <person name="Chovatia M."/>
            <person name="Clum A."/>
            <person name="Daum C."/>
            <person name="Haridas S."/>
            <person name="He G."/>
            <person name="LaButti K."/>
            <person name="Lipzen A."/>
            <person name="Riley R."/>
            <person name="Salamov A."/>
            <person name="Simmons B.A."/>
            <person name="Magnuson J.K."/>
            <person name="Henrissat B."/>
            <person name="Mortensen U.H."/>
            <person name="Larsen T.O."/>
            <person name="Devries R.P."/>
            <person name="Grigoriev I.V."/>
            <person name="Machida M."/>
            <person name="Baker S.E."/>
            <person name="Andersen M.R."/>
            <person name="Cantor M.N."/>
            <person name="Hua S.X."/>
        </authorList>
    </citation>
    <scope>NUCLEOTIDE SEQUENCE [LARGE SCALE GENOMIC DNA]</scope>
    <source>
        <strain evidence="2 3">CBS 119388</strain>
    </source>
</reference>
<keyword evidence="3" id="KW-1185">Reference proteome</keyword>
<proteinExistence type="predicted"/>
<name>A0A5N7D0B2_9EURO</name>
<dbReference type="RefSeq" id="XP_031936846.1">
    <property type="nucleotide sequence ID" value="XM_032088129.1"/>
</dbReference>
<dbReference type="AlphaFoldDB" id="A0A5N7D0B2"/>
<dbReference type="Proteomes" id="UP000325579">
    <property type="component" value="Unassembled WGS sequence"/>
</dbReference>
<evidence type="ECO:0000313" key="2">
    <source>
        <dbReference type="EMBL" id="KAE8399527.1"/>
    </source>
</evidence>
<sequence>MPDPDETRQGKSRSLRAHIYLSFSIKNHQLRKHHDHPTRHEPPGNLSDLTGDNKDKWSKDYISHWMQGEIKADPRVVGAGRTPLTQFFDGTVTPFNQQDKPLPVEWNAFPNLIKSSYPGEPLWWQVADSSRVVQDEYLEWSVSRGPRKYSGDIYRVTFSAEGPEKGDFLKLIRDLNSGFASQMSDSDFFLTDPMTNSEVYNPGNQWNLVSTTGTIAHLVWPNNTLSAEIDIGAQAMVIRKDDQGNVIEDKDDLNNCSKYGNPGRNSDPSIGKAINGLGRKGASLIVAEPAALDIRNFDTGNFQFDINSTSDHALPDPKDLKPIERPKEVFQWQRGDISTKHGLQIQTRPKRHIKYGDRFADYLTMGISAMGVKGKAASPEKCYQPSTKAAASVKPSCAEFDGFAHPGFVGAPGSSRASANALVHEQEIVNRTG</sequence>
<gene>
    <name evidence="2" type="ORF">BDV37DRAFT_287549</name>
</gene>
<protein>
    <submittedName>
        <fullName evidence="2">Uncharacterized protein</fullName>
    </submittedName>
</protein>
<dbReference type="OrthoDB" id="10253919at2759"/>
<feature type="region of interest" description="Disordered" evidence="1">
    <location>
        <begin position="29"/>
        <end position="53"/>
    </location>
</feature>
<dbReference type="EMBL" id="ML736832">
    <property type="protein sequence ID" value="KAE8399527.1"/>
    <property type="molecule type" value="Genomic_DNA"/>
</dbReference>
<dbReference type="GeneID" id="43672820"/>
<evidence type="ECO:0000256" key="1">
    <source>
        <dbReference type="SAM" id="MobiDB-lite"/>
    </source>
</evidence>
<evidence type="ECO:0000313" key="3">
    <source>
        <dbReference type="Proteomes" id="UP000325579"/>
    </source>
</evidence>